<dbReference type="InterPro" id="IPR032388">
    <property type="entry name" value="FlgT_C"/>
</dbReference>
<evidence type="ECO:0000313" key="5">
    <source>
        <dbReference type="EMBL" id="MCA6064225.1"/>
    </source>
</evidence>
<sequence>MKTWLLIGMSLLSLTTQAITVEVVGSAPLTSSVSYAREQALEDAMRQASLRAGAQVSSTQLMDKGVIEQDDVRVRSQAQLSNVQVLWEDQLNGLYQVSIRADVKPEAMCPASTQRYRKSVAITGFGLANPAQATLGRLQNIEQDLSRVLVNTLNDRGAIHALDASQTSLYQDPRRAPSAETAQQRLTTSVALATQFGAQYVVSGVVRDLAMIGEAREHVARQSDTHWLSLMGFEADSQARRFVVDVYVHDGLSGAMLFQRSYATEGDWDRRRTEKTGFATPQFWQSGYGHEVRGLLVDVVDDVDEVLRCQPFMARIVKTRGQKVHIEAPAGAGIRPGDKFQVYRTGTFYNLDLEPRTELSDMATEVVVKQVQPQFVVAEMKLGAEHLAVQRDDMVIAW</sequence>
<proteinExistence type="predicted"/>
<evidence type="ECO:0000256" key="1">
    <source>
        <dbReference type="SAM" id="SignalP"/>
    </source>
</evidence>
<dbReference type="InterPro" id="IPR038165">
    <property type="entry name" value="FlgT_C_sf"/>
</dbReference>
<dbReference type="EMBL" id="JAEDAH010000058">
    <property type="protein sequence ID" value="MCA6064225.1"/>
    <property type="molecule type" value="Genomic_DNA"/>
</dbReference>
<keyword evidence="5" id="KW-0282">Flagellum</keyword>
<protein>
    <submittedName>
        <fullName evidence="5">Flagella assembly protein FlgT</fullName>
    </submittedName>
</protein>
<dbReference type="Pfam" id="PF16539">
    <property type="entry name" value="FlgT_M"/>
    <property type="match status" value="1"/>
</dbReference>
<organism evidence="5 6">
    <name type="scientific">Thalassolituus marinus</name>
    <dbReference type="NCBI Taxonomy" id="671053"/>
    <lineage>
        <taxon>Bacteria</taxon>
        <taxon>Pseudomonadati</taxon>
        <taxon>Pseudomonadota</taxon>
        <taxon>Gammaproteobacteria</taxon>
        <taxon>Oceanospirillales</taxon>
        <taxon>Oceanospirillaceae</taxon>
        <taxon>Thalassolituus</taxon>
    </lineage>
</organism>
<feature type="domain" description="Flagellar assembly protein T C-terminal" evidence="2">
    <location>
        <begin position="321"/>
        <end position="396"/>
    </location>
</feature>
<dbReference type="InterPro" id="IPR032370">
    <property type="entry name" value="FlgT_N"/>
</dbReference>
<dbReference type="Pfam" id="PF16548">
    <property type="entry name" value="FlgT_N"/>
    <property type="match status" value="1"/>
</dbReference>
<dbReference type="Gene3D" id="2.40.10.410">
    <property type="entry name" value="FlgT, C-terminal domain"/>
    <property type="match status" value="1"/>
</dbReference>
<feature type="chain" id="PRO_5046859451" evidence="1">
    <location>
        <begin position="19"/>
        <end position="398"/>
    </location>
</feature>
<evidence type="ECO:0000259" key="2">
    <source>
        <dbReference type="Pfam" id="PF16538"/>
    </source>
</evidence>
<keyword evidence="6" id="KW-1185">Reference proteome</keyword>
<gene>
    <name evidence="5" type="ORF">I9W95_11470</name>
</gene>
<evidence type="ECO:0000259" key="4">
    <source>
        <dbReference type="Pfam" id="PF16548"/>
    </source>
</evidence>
<dbReference type="InterPro" id="IPR038180">
    <property type="entry name" value="FlgT_N_sf"/>
</dbReference>
<feature type="domain" description="Flagellar assembly protein T N-terminal" evidence="4">
    <location>
        <begin position="20"/>
        <end position="104"/>
    </location>
</feature>
<accession>A0ABS7ZRI0</accession>
<feature type="domain" description="Flagellar assembly protein T middle" evidence="3">
    <location>
        <begin position="112"/>
        <end position="277"/>
    </location>
</feature>
<evidence type="ECO:0000259" key="3">
    <source>
        <dbReference type="Pfam" id="PF16539"/>
    </source>
</evidence>
<keyword evidence="5" id="KW-0969">Cilium</keyword>
<comment type="caution">
    <text evidence="5">The sequence shown here is derived from an EMBL/GenBank/DDBJ whole genome shotgun (WGS) entry which is preliminary data.</text>
</comment>
<dbReference type="Gene3D" id="3.30.1660.40">
    <property type="entry name" value="FlgT, N-terminal domain"/>
    <property type="match status" value="1"/>
</dbReference>
<dbReference type="Proteomes" id="UP000714380">
    <property type="component" value="Unassembled WGS sequence"/>
</dbReference>
<keyword evidence="1" id="KW-0732">Signal</keyword>
<dbReference type="RefSeq" id="WP_225674987.1">
    <property type="nucleotide sequence ID" value="NZ_JAEDAH010000058.1"/>
</dbReference>
<feature type="signal peptide" evidence="1">
    <location>
        <begin position="1"/>
        <end position="18"/>
    </location>
</feature>
<dbReference type="InterPro" id="IPR032386">
    <property type="entry name" value="FlgT_M"/>
</dbReference>
<name>A0ABS7ZRI0_9GAMM</name>
<dbReference type="Pfam" id="PF16538">
    <property type="entry name" value="FlgT_C"/>
    <property type="match status" value="1"/>
</dbReference>
<dbReference type="Gene3D" id="3.40.50.10610">
    <property type="entry name" value="ABC-type transport auxiliary lipoprotein component"/>
    <property type="match status" value="1"/>
</dbReference>
<evidence type="ECO:0000313" key="6">
    <source>
        <dbReference type="Proteomes" id="UP000714380"/>
    </source>
</evidence>
<keyword evidence="5" id="KW-0966">Cell projection</keyword>
<reference evidence="5 6" key="1">
    <citation type="submission" date="2020-12" db="EMBL/GenBank/DDBJ databases">
        <title>Novel Thalassolituus-related marine hydrocarbonoclastic bacteria mediated algae-derived hydrocarbons mineralization in twilight zone of the northern South China Sea.</title>
        <authorList>
            <person name="Dong C."/>
        </authorList>
    </citation>
    <scope>NUCLEOTIDE SEQUENCE [LARGE SCALE GENOMIC DNA]</scope>
    <source>
        <strain evidence="5 6">IMCC1826</strain>
    </source>
</reference>